<gene>
    <name evidence="1" type="ORF">IAA52_10600</name>
</gene>
<protein>
    <submittedName>
        <fullName evidence="1">Uncharacterized protein</fullName>
    </submittedName>
</protein>
<evidence type="ECO:0000313" key="2">
    <source>
        <dbReference type="Proteomes" id="UP000824260"/>
    </source>
</evidence>
<name>A0A9D0ZN26_9FIRM</name>
<dbReference type="EMBL" id="DVFZ01000102">
    <property type="protein sequence ID" value="HIQ83535.1"/>
    <property type="molecule type" value="Genomic_DNA"/>
</dbReference>
<dbReference type="AlphaFoldDB" id="A0A9D0ZN26"/>
<evidence type="ECO:0000313" key="1">
    <source>
        <dbReference type="EMBL" id="HIQ83535.1"/>
    </source>
</evidence>
<organism evidence="1 2">
    <name type="scientific">Candidatus Pullichristensenella stercorigallinarum</name>
    <dbReference type="NCBI Taxonomy" id="2840909"/>
    <lineage>
        <taxon>Bacteria</taxon>
        <taxon>Bacillati</taxon>
        <taxon>Bacillota</taxon>
        <taxon>Clostridia</taxon>
        <taxon>Candidatus Pullichristensenella</taxon>
    </lineage>
</organism>
<reference evidence="1" key="1">
    <citation type="submission" date="2020-10" db="EMBL/GenBank/DDBJ databases">
        <authorList>
            <person name="Gilroy R."/>
        </authorList>
    </citation>
    <scope>NUCLEOTIDE SEQUENCE</scope>
    <source>
        <strain evidence="1">ChiSjej6B24-2974</strain>
    </source>
</reference>
<accession>A0A9D0ZN26</accession>
<dbReference type="Proteomes" id="UP000824260">
    <property type="component" value="Unassembled WGS sequence"/>
</dbReference>
<sequence>MLDFSGIRALLDWVHEKGAESLEIAALFERVRVLCQNLDFVKMHKSVEKEIDPVRKRYSQGLNMGYLGYYEPSELRVQMAANMRRGRLLRKPGNNTDYTYAYDKSGNLLQIYGPGTPFETLCYSENDTKAFVTFDACYTIWDNPGILCTTFAKYDPAGDPETILVASWMSRYDKKNRNPEVVQVDMDIYQPPENNVQKCCLATLFRHGADLESCLKNKSARIIDRVTVFYGERGKIVNWDWKREPIVWEDIHG</sequence>
<comment type="caution">
    <text evidence="1">The sequence shown here is derived from an EMBL/GenBank/DDBJ whole genome shotgun (WGS) entry which is preliminary data.</text>
</comment>
<proteinExistence type="predicted"/>
<reference evidence="1" key="2">
    <citation type="journal article" date="2021" name="PeerJ">
        <title>Extensive microbial diversity within the chicken gut microbiome revealed by metagenomics and culture.</title>
        <authorList>
            <person name="Gilroy R."/>
            <person name="Ravi A."/>
            <person name="Getino M."/>
            <person name="Pursley I."/>
            <person name="Horton D.L."/>
            <person name="Alikhan N.F."/>
            <person name="Baker D."/>
            <person name="Gharbi K."/>
            <person name="Hall N."/>
            <person name="Watson M."/>
            <person name="Adriaenssens E.M."/>
            <person name="Foster-Nyarko E."/>
            <person name="Jarju S."/>
            <person name="Secka A."/>
            <person name="Antonio M."/>
            <person name="Oren A."/>
            <person name="Chaudhuri R.R."/>
            <person name="La Ragione R."/>
            <person name="Hildebrand F."/>
            <person name="Pallen M.J."/>
        </authorList>
    </citation>
    <scope>NUCLEOTIDE SEQUENCE</scope>
    <source>
        <strain evidence="1">ChiSjej6B24-2974</strain>
    </source>
</reference>